<reference evidence="2" key="2">
    <citation type="submission" date="2020-11" db="EMBL/GenBank/DDBJ databases">
        <authorList>
            <person name="McCartney M.A."/>
            <person name="Auch B."/>
            <person name="Kono T."/>
            <person name="Mallez S."/>
            <person name="Becker A."/>
            <person name="Gohl D.M."/>
            <person name="Silverstein K.A.T."/>
            <person name="Koren S."/>
            <person name="Bechman K.B."/>
            <person name="Herman A."/>
            <person name="Abrahante J.E."/>
            <person name="Garbe J."/>
        </authorList>
    </citation>
    <scope>NUCLEOTIDE SEQUENCE</scope>
    <source>
        <strain evidence="2">Duluth1</strain>
        <tissue evidence="2">Whole animal</tissue>
    </source>
</reference>
<dbReference type="EMBL" id="JAIWYP010000013">
    <property type="protein sequence ID" value="KAH3714684.1"/>
    <property type="molecule type" value="Genomic_DNA"/>
</dbReference>
<dbReference type="AlphaFoldDB" id="A0A9D4C003"/>
<dbReference type="Proteomes" id="UP000828390">
    <property type="component" value="Unassembled WGS sequence"/>
</dbReference>
<reference evidence="2" key="1">
    <citation type="journal article" date="2019" name="bioRxiv">
        <title>The Genome of the Zebra Mussel, Dreissena polymorpha: A Resource for Invasive Species Research.</title>
        <authorList>
            <person name="McCartney M.A."/>
            <person name="Auch B."/>
            <person name="Kono T."/>
            <person name="Mallez S."/>
            <person name="Zhang Y."/>
            <person name="Obille A."/>
            <person name="Becker A."/>
            <person name="Abrahante J.E."/>
            <person name="Garbe J."/>
            <person name="Badalamenti J.P."/>
            <person name="Herman A."/>
            <person name="Mangelson H."/>
            <person name="Liachko I."/>
            <person name="Sullivan S."/>
            <person name="Sone E.D."/>
            <person name="Koren S."/>
            <person name="Silverstein K.A.T."/>
            <person name="Beckman K.B."/>
            <person name="Gohl D.M."/>
        </authorList>
    </citation>
    <scope>NUCLEOTIDE SEQUENCE</scope>
    <source>
        <strain evidence="2">Duluth1</strain>
        <tissue evidence="2">Whole animal</tissue>
    </source>
</reference>
<organism evidence="2 3">
    <name type="scientific">Dreissena polymorpha</name>
    <name type="common">Zebra mussel</name>
    <name type="synonym">Mytilus polymorpha</name>
    <dbReference type="NCBI Taxonomy" id="45954"/>
    <lineage>
        <taxon>Eukaryota</taxon>
        <taxon>Metazoa</taxon>
        <taxon>Spiralia</taxon>
        <taxon>Lophotrochozoa</taxon>
        <taxon>Mollusca</taxon>
        <taxon>Bivalvia</taxon>
        <taxon>Autobranchia</taxon>
        <taxon>Heteroconchia</taxon>
        <taxon>Euheterodonta</taxon>
        <taxon>Imparidentia</taxon>
        <taxon>Neoheterodontei</taxon>
        <taxon>Myida</taxon>
        <taxon>Dreissenoidea</taxon>
        <taxon>Dreissenidae</taxon>
        <taxon>Dreissena</taxon>
    </lineage>
</organism>
<gene>
    <name evidence="2" type="ORF">DPMN_057381</name>
</gene>
<name>A0A9D4C003_DREPO</name>
<accession>A0A9D4C003</accession>
<feature type="region of interest" description="Disordered" evidence="1">
    <location>
        <begin position="142"/>
        <end position="166"/>
    </location>
</feature>
<sequence length="166" mass="19191">MFQTYGIILRFFLEKGILETQTAATFLKILKSGYTNNLTTKAYLTNDAVCDIELSYRCLKEDHHVGLYEKSNKLQPPLSLRVVEFKTAQIRLLLTLRNSTDKLNREAGIVNRTSGKWSATETVSQAEKLLIDWSEKKTYAELSRQRREMRNDPDRGQEGTRKQETI</sequence>
<evidence type="ECO:0000313" key="3">
    <source>
        <dbReference type="Proteomes" id="UP000828390"/>
    </source>
</evidence>
<evidence type="ECO:0000256" key="1">
    <source>
        <dbReference type="SAM" id="MobiDB-lite"/>
    </source>
</evidence>
<protein>
    <submittedName>
        <fullName evidence="2">Uncharacterized protein</fullName>
    </submittedName>
</protein>
<comment type="caution">
    <text evidence="2">The sequence shown here is derived from an EMBL/GenBank/DDBJ whole genome shotgun (WGS) entry which is preliminary data.</text>
</comment>
<evidence type="ECO:0000313" key="2">
    <source>
        <dbReference type="EMBL" id="KAH3714684.1"/>
    </source>
</evidence>
<proteinExistence type="predicted"/>
<keyword evidence="3" id="KW-1185">Reference proteome</keyword>